<protein>
    <recommendedName>
        <fullName evidence="2">Metallo-beta-lactamase domain-containing protein</fullName>
    </recommendedName>
</protein>
<dbReference type="PROSITE" id="PS51318">
    <property type="entry name" value="TAT"/>
    <property type="match status" value="1"/>
</dbReference>
<dbReference type="EMBL" id="CP027850">
    <property type="protein sequence ID" value="AVQ02025.1"/>
    <property type="molecule type" value="Genomic_DNA"/>
</dbReference>
<dbReference type="SUPFAM" id="SSF56281">
    <property type="entry name" value="Metallo-hydrolase/oxidoreductase"/>
    <property type="match status" value="1"/>
</dbReference>
<feature type="domain" description="Metallo-beta-lactamase" evidence="2">
    <location>
        <begin position="52"/>
        <end position="152"/>
    </location>
</feature>
<dbReference type="InterPro" id="IPR006311">
    <property type="entry name" value="TAT_signal"/>
</dbReference>
<dbReference type="Pfam" id="PF00753">
    <property type="entry name" value="Lactamase_B"/>
    <property type="match status" value="1"/>
</dbReference>
<keyword evidence="4" id="KW-1185">Reference proteome</keyword>
<gene>
    <name evidence="3" type="ORF">B7G68_09315</name>
</gene>
<accession>A0ABN5IU63</accession>
<evidence type="ECO:0000259" key="2">
    <source>
        <dbReference type="Pfam" id="PF00753"/>
    </source>
</evidence>
<evidence type="ECO:0000313" key="4">
    <source>
        <dbReference type="Proteomes" id="UP000240527"/>
    </source>
</evidence>
<evidence type="ECO:0000313" key="3">
    <source>
        <dbReference type="EMBL" id="AVQ02025.1"/>
    </source>
</evidence>
<dbReference type="InterPro" id="IPR036866">
    <property type="entry name" value="RibonucZ/Hydroxyglut_hydro"/>
</dbReference>
<sequence length="392" mass="41910">MAAVVTRRGLLLGAAALGAAAPLPAGEDVVGQPLRPWRPGGLDIHHIATGKGDSTLIIGPDGSSLMIDAGASTTPTPASLDARPSAERRPGEWIGRYARRHLAATGTPKLDAFLVSHLHPDHIDGLYDVAKALPIGKLVDRAWPDYTYPRPSDAPFLKAYVAFVHERVQAGGKIERFRVGAADQLQLPGAEIRNLAANGEVWTGHGSDTRRLFPAIDTLAATDIPDENACSAAIRLRYGAFGYFAAGDLTSQSFDGTLPWRDVETPAAQAAGPVDVAVAAHHGMFDATGADVVRALKPRTWIIPAWHVAHPSSDVLERMFSQRLYPGPRDVFATGLSPANEMAHHWLTDRLTAREGHIVVRVAPGGADYRVVVTDHRSESDRVVSVSVPRAP</sequence>
<reference evidence="3 4" key="1">
    <citation type="journal article" date="2015" name="Biotechnol. Bioeng.">
        <title>Genome sequence and phenotypic characterization of Caulobacter segnis.</title>
        <authorList>
            <person name="Patel S."/>
            <person name="Fletcher B."/>
            <person name="Scott D.C."/>
            <person name="Ely B."/>
        </authorList>
    </citation>
    <scope>NUCLEOTIDE SEQUENCE [LARGE SCALE GENOMIC DNA]</scope>
    <source>
        <strain evidence="3 4">TK0059</strain>
    </source>
</reference>
<dbReference type="Proteomes" id="UP000240527">
    <property type="component" value="Chromosome"/>
</dbReference>
<keyword evidence="1" id="KW-0732">Signal</keyword>
<organism evidence="3 4">
    <name type="scientific">Caulobacter segnis</name>
    <dbReference type="NCBI Taxonomy" id="88688"/>
    <lineage>
        <taxon>Bacteria</taxon>
        <taxon>Pseudomonadati</taxon>
        <taxon>Pseudomonadota</taxon>
        <taxon>Alphaproteobacteria</taxon>
        <taxon>Caulobacterales</taxon>
        <taxon>Caulobacteraceae</taxon>
        <taxon>Caulobacter</taxon>
    </lineage>
</organism>
<feature type="chain" id="PRO_5047159725" description="Metallo-beta-lactamase domain-containing protein" evidence="1">
    <location>
        <begin position="26"/>
        <end position="392"/>
    </location>
</feature>
<dbReference type="Gene3D" id="3.60.15.10">
    <property type="entry name" value="Ribonuclease Z/Hydroxyacylglutathione hydrolase-like"/>
    <property type="match status" value="1"/>
</dbReference>
<proteinExistence type="predicted"/>
<dbReference type="PANTHER" id="PTHR30619:SF1">
    <property type="entry name" value="RECOMBINATION PROTEIN 2"/>
    <property type="match status" value="1"/>
</dbReference>
<feature type="signal peptide" evidence="1">
    <location>
        <begin position="1"/>
        <end position="25"/>
    </location>
</feature>
<evidence type="ECO:0000256" key="1">
    <source>
        <dbReference type="SAM" id="SignalP"/>
    </source>
</evidence>
<dbReference type="InterPro" id="IPR052159">
    <property type="entry name" value="Competence_DNA_uptake"/>
</dbReference>
<name>A0ABN5IU63_9CAUL</name>
<dbReference type="InterPro" id="IPR001279">
    <property type="entry name" value="Metallo-B-lactamas"/>
</dbReference>
<dbReference type="RefSeq" id="WP_013078946.1">
    <property type="nucleotide sequence ID" value="NZ_CP027850.1"/>
</dbReference>
<dbReference type="PANTHER" id="PTHR30619">
    <property type="entry name" value="DNA INTERNALIZATION/COMPETENCE PROTEIN COMEC/REC2"/>
    <property type="match status" value="1"/>
</dbReference>